<keyword evidence="3" id="KW-1185">Reference proteome</keyword>
<proteinExistence type="predicted"/>
<feature type="transmembrane region" description="Helical" evidence="1">
    <location>
        <begin position="28"/>
        <end position="47"/>
    </location>
</feature>
<evidence type="ECO:0000313" key="2">
    <source>
        <dbReference type="EMBL" id="NBG65401.1"/>
    </source>
</evidence>
<protein>
    <submittedName>
        <fullName evidence="2">Uncharacterized protein</fullName>
    </submittedName>
</protein>
<comment type="caution">
    <text evidence="2">The sequence shown here is derived from an EMBL/GenBank/DDBJ whole genome shotgun (WGS) entry which is preliminary data.</text>
</comment>
<sequence>MTPLTPSQRYNLDNMYSLYYKSKDRFNLFIRSISTISITLLGLLISLKDKTEIDLVANRFFLVSIILLALTVFFTLIVQFLEGDKLNKAFQEQKEGLQSSESNKDLNSIQVTLVDKSKSSKFFEIGTYIFLILSITSLIFYSYHAYPVI</sequence>
<organism evidence="2 3">
    <name type="scientific">Acidiluteibacter ferrifornacis</name>
    <dbReference type="NCBI Taxonomy" id="2692424"/>
    <lineage>
        <taxon>Bacteria</taxon>
        <taxon>Pseudomonadati</taxon>
        <taxon>Bacteroidota</taxon>
        <taxon>Flavobacteriia</taxon>
        <taxon>Flavobacteriales</taxon>
        <taxon>Cryomorphaceae</taxon>
        <taxon>Acidiluteibacter</taxon>
    </lineage>
</organism>
<accession>A0A6N9NIS7</accession>
<evidence type="ECO:0000256" key="1">
    <source>
        <dbReference type="SAM" id="Phobius"/>
    </source>
</evidence>
<dbReference type="AlphaFoldDB" id="A0A6N9NIS7"/>
<keyword evidence="1" id="KW-0472">Membrane</keyword>
<feature type="transmembrane region" description="Helical" evidence="1">
    <location>
        <begin position="59"/>
        <end position="81"/>
    </location>
</feature>
<keyword evidence="1" id="KW-0812">Transmembrane</keyword>
<name>A0A6N9NIS7_9FLAO</name>
<reference evidence="2 3" key="1">
    <citation type="submission" date="2019-12" db="EMBL/GenBank/DDBJ databases">
        <authorList>
            <person name="Zhao J."/>
        </authorList>
    </citation>
    <scope>NUCLEOTIDE SEQUENCE [LARGE SCALE GENOMIC DNA]</scope>
    <source>
        <strain evidence="2 3">S-15</strain>
    </source>
</reference>
<keyword evidence="1" id="KW-1133">Transmembrane helix</keyword>
<dbReference type="RefSeq" id="WP_160632361.1">
    <property type="nucleotide sequence ID" value="NZ_WWNE01000005.1"/>
</dbReference>
<dbReference type="EMBL" id="WWNE01000005">
    <property type="protein sequence ID" value="NBG65401.1"/>
    <property type="molecule type" value="Genomic_DNA"/>
</dbReference>
<dbReference type="Proteomes" id="UP000470771">
    <property type="component" value="Unassembled WGS sequence"/>
</dbReference>
<evidence type="ECO:0000313" key="3">
    <source>
        <dbReference type="Proteomes" id="UP000470771"/>
    </source>
</evidence>
<gene>
    <name evidence="2" type="ORF">GQN54_04700</name>
</gene>
<feature type="transmembrane region" description="Helical" evidence="1">
    <location>
        <begin position="125"/>
        <end position="146"/>
    </location>
</feature>